<dbReference type="AlphaFoldDB" id="A0A7N0UQU4"/>
<dbReference type="PANTHER" id="PTHR47967:SF128">
    <property type="entry name" value="ASPARTIC PROTEINASE CDR1-LIKE"/>
    <property type="match status" value="1"/>
</dbReference>
<dbReference type="InterPro" id="IPR032861">
    <property type="entry name" value="TAXi_N"/>
</dbReference>
<keyword evidence="4" id="KW-0378">Hydrolase</keyword>
<evidence type="ECO:0000313" key="9">
    <source>
        <dbReference type="Proteomes" id="UP000594263"/>
    </source>
</evidence>
<keyword evidence="9" id="KW-1185">Reference proteome</keyword>
<evidence type="ECO:0000256" key="1">
    <source>
        <dbReference type="ARBA" id="ARBA00007447"/>
    </source>
</evidence>
<dbReference type="GO" id="GO:0004190">
    <property type="term" value="F:aspartic-type endopeptidase activity"/>
    <property type="evidence" value="ECO:0007669"/>
    <property type="project" value="UniProtKB-KW"/>
</dbReference>
<organism evidence="8 9">
    <name type="scientific">Kalanchoe fedtschenkoi</name>
    <name type="common">Lavender scallops</name>
    <name type="synonym">South American air plant</name>
    <dbReference type="NCBI Taxonomy" id="63787"/>
    <lineage>
        <taxon>Eukaryota</taxon>
        <taxon>Viridiplantae</taxon>
        <taxon>Streptophyta</taxon>
        <taxon>Embryophyta</taxon>
        <taxon>Tracheophyta</taxon>
        <taxon>Spermatophyta</taxon>
        <taxon>Magnoliopsida</taxon>
        <taxon>eudicotyledons</taxon>
        <taxon>Gunneridae</taxon>
        <taxon>Pentapetalae</taxon>
        <taxon>Saxifragales</taxon>
        <taxon>Crassulaceae</taxon>
        <taxon>Kalanchoe</taxon>
    </lineage>
</organism>
<evidence type="ECO:0000256" key="3">
    <source>
        <dbReference type="ARBA" id="ARBA00022750"/>
    </source>
</evidence>
<dbReference type="CDD" id="cd05476">
    <property type="entry name" value="pepsin_A_like_plant"/>
    <property type="match status" value="1"/>
</dbReference>
<evidence type="ECO:0000259" key="7">
    <source>
        <dbReference type="PROSITE" id="PS51767"/>
    </source>
</evidence>
<dbReference type="Gene3D" id="2.40.70.10">
    <property type="entry name" value="Acid Proteases"/>
    <property type="match status" value="2"/>
</dbReference>
<dbReference type="EnsemblPlants" id="Kaladp0076s0312.1.v1.1">
    <property type="protein sequence ID" value="Kaladp0076s0312.1.v1.1.CDS.1"/>
    <property type="gene ID" value="Kaladp0076s0312.v1.1"/>
</dbReference>
<keyword evidence="5" id="KW-0325">Glycoprotein</keyword>
<keyword evidence="3" id="KW-0064">Aspartyl protease</keyword>
<dbReference type="InterPro" id="IPR033121">
    <property type="entry name" value="PEPTIDASE_A1"/>
</dbReference>
<evidence type="ECO:0000313" key="8">
    <source>
        <dbReference type="EnsemblPlants" id="Kaladp0076s0312.1.v1.1.CDS.1"/>
    </source>
</evidence>
<dbReference type="GO" id="GO:0006508">
    <property type="term" value="P:proteolysis"/>
    <property type="evidence" value="ECO:0007669"/>
    <property type="project" value="UniProtKB-KW"/>
</dbReference>
<protein>
    <recommendedName>
        <fullName evidence="7">Peptidase A1 domain-containing protein</fullName>
    </recommendedName>
</protein>
<dbReference type="InterPro" id="IPR034161">
    <property type="entry name" value="Pepsin-like_plant"/>
</dbReference>
<accession>A0A7N0UQU4</accession>
<dbReference type="Pfam" id="PF14543">
    <property type="entry name" value="TAXi_N"/>
    <property type="match status" value="1"/>
</dbReference>
<proteinExistence type="inferred from homology"/>
<dbReference type="GO" id="GO:0005576">
    <property type="term" value="C:extracellular region"/>
    <property type="evidence" value="ECO:0007669"/>
    <property type="project" value="TreeGrafter"/>
</dbReference>
<dbReference type="Proteomes" id="UP000594263">
    <property type="component" value="Unplaced"/>
</dbReference>
<dbReference type="PANTHER" id="PTHR47967">
    <property type="entry name" value="OS07G0603500 PROTEIN-RELATED"/>
    <property type="match status" value="1"/>
</dbReference>
<evidence type="ECO:0000256" key="4">
    <source>
        <dbReference type="ARBA" id="ARBA00022801"/>
    </source>
</evidence>
<dbReference type="InterPro" id="IPR051708">
    <property type="entry name" value="Plant_Aspart_Prot_A1"/>
</dbReference>
<dbReference type="Gramene" id="Kaladp0076s0312.1.v1.1">
    <property type="protein sequence ID" value="Kaladp0076s0312.1.v1.1.CDS.1"/>
    <property type="gene ID" value="Kaladp0076s0312.v1.1"/>
</dbReference>
<dbReference type="Pfam" id="PF14541">
    <property type="entry name" value="TAXi_C"/>
    <property type="match status" value="1"/>
</dbReference>
<dbReference type="InterPro" id="IPR032799">
    <property type="entry name" value="TAXi_C"/>
</dbReference>
<evidence type="ECO:0000256" key="5">
    <source>
        <dbReference type="ARBA" id="ARBA00023180"/>
    </source>
</evidence>
<keyword evidence="6" id="KW-0732">Signal</keyword>
<feature type="signal peptide" evidence="6">
    <location>
        <begin position="1"/>
        <end position="17"/>
    </location>
</feature>
<dbReference type="OMA" id="HRIVYDT"/>
<dbReference type="SUPFAM" id="SSF50630">
    <property type="entry name" value="Acid proteases"/>
    <property type="match status" value="1"/>
</dbReference>
<dbReference type="PROSITE" id="PS51767">
    <property type="entry name" value="PEPTIDASE_A1"/>
    <property type="match status" value="1"/>
</dbReference>
<comment type="similarity">
    <text evidence="1">Belongs to the peptidase A1 family.</text>
</comment>
<feature type="domain" description="Peptidase A1" evidence="7">
    <location>
        <begin position="95"/>
        <end position="460"/>
    </location>
</feature>
<reference evidence="8" key="1">
    <citation type="submission" date="2021-01" db="UniProtKB">
        <authorList>
            <consortium name="EnsemblPlants"/>
        </authorList>
    </citation>
    <scope>IDENTIFICATION</scope>
</reference>
<sequence length="468" mass="53111">MLFHLVYLLSAILLTSCIVEQPTAFTINLIHRYAPESPFYNANLTYSEIIERLNLRTRTSKKKNLFHFIEKENKTLVDLKAIRPSLDTDLRLSSFILKVSLGTFSSSPSSHKSYYLDFDTGSAVTWLQCEDCKRHANQCYRQTEPPYPNSKSSSYRPLPCNQHHLCNLNECIGNSCAYYVSFADGSHSKGILAHEMFAFPSISGHDENVPLVFGCGIDNKVPYAEDEAIKEAGIFGMGWGPRSFVTQIHSISHGKFSYCFPPIYQAARGLPVFLRLGLDIPHYFDLTSTRLLRYGLDKSYYVNLLDMSINNMRLNIPLSYFRKEGPDNGGCIFDTGTAVTRISRPAYQMLRRAMAKHIARDDTSFLKVEGMLGYDLCYRRQKPARGHENLPSITFHFEGNADMVVKPETSFYINSEDVHYEYICLAMVPCDGDGMTIIGSQTQANQLFVYDIPAQRLYFGSRDCSQNP</sequence>
<keyword evidence="2" id="KW-0645">Protease</keyword>
<evidence type="ECO:0000256" key="6">
    <source>
        <dbReference type="SAM" id="SignalP"/>
    </source>
</evidence>
<evidence type="ECO:0000256" key="2">
    <source>
        <dbReference type="ARBA" id="ARBA00022670"/>
    </source>
</evidence>
<name>A0A7N0UQU4_KALFE</name>
<feature type="chain" id="PRO_5029645824" description="Peptidase A1 domain-containing protein" evidence="6">
    <location>
        <begin position="18"/>
        <end position="468"/>
    </location>
</feature>
<dbReference type="InterPro" id="IPR021109">
    <property type="entry name" value="Peptidase_aspartic_dom_sf"/>
</dbReference>